<proteinExistence type="predicted"/>
<reference evidence="3 4" key="1">
    <citation type="journal article" date="2010" name="Nature">
        <title>The Ectocarpus genome and the independent evolution of multicellularity in brown algae.</title>
        <authorList>
            <person name="Cock J.M."/>
            <person name="Sterck L."/>
            <person name="Rouze P."/>
            <person name="Scornet D."/>
            <person name="Allen A.E."/>
            <person name="Amoutzias G."/>
            <person name="Anthouard V."/>
            <person name="Artiguenave F."/>
            <person name="Aury J.M."/>
            <person name="Badger J.H."/>
            <person name="Beszteri B."/>
            <person name="Billiau K."/>
            <person name="Bonnet E."/>
            <person name="Bothwell J.H."/>
            <person name="Bowler C."/>
            <person name="Boyen C."/>
            <person name="Brownlee C."/>
            <person name="Carrano C.J."/>
            <person name="Charrier B."/>
            <person name="Cho G.Y."/>
            <person name="Coelho S.M."/>
            <person name="Collen J."/>
            <person name="Corre E."/>
            <person name="Da Silva C."/>
            <person name="Delage L."/>
            <person name="Delaroque N."/>
            <person name="Dittami S.M."/>
            <person name="Doulbeau S."/>
            <person name="Elias M."/>
            <person name="Farnham G."/>
            <person name="Gachon C.M."/>
            <person name="Gschloessl B."/>
            <person name="Heesch S."/>
            <person name="Jabbari K."/>
            <person name="Jubin C."/>
            <person name="Kawai H."/>
            <person name="Kimura K."/>
            <person name="Kloareg B."/>
            <person name="Kupper F.C."/>
            <person name="Lang D."/>
            <person name="Le Bail A."/>
            <person name="Leblanc C."/>
            <person name="Lerouge P."/>
            <person name="Lohr M."/>
            <person name="Lopez P.J."/>
            <person name="Martens C."/>
            <person name="Maumus F."/>
            <person name="Michel G."/>
            <person name="Miranda-Saavedra D."/>
            <person name="Morales J."/>
            <person name="Moreau H."/>
            <person name="Motomura T."/>
            <person name="Nagasato C."/>
            <person name="Napoli C.A."/>
            <person name="Nelson D.R."/>
            <person name="Nyvall-Collen P."/>
            <person name="Peters A.F."/>
            <person name="Pommier C."/>
            <person name="Potin P."/>
            <person name="Poulain J."/>
            <person name="Quesneville H."/>
            <person name="Read B."/>
            <person name="Rensing S.A."/>
            <person name="Ritter A."/>
            <person name="Rousvoal S."/>
            <person name="Samanta M."/>
            <person name="Samson G."/>
            <person name="Schroeder D.C."/>
            <person name="Segurens B."/>
            <person name="Strittmatter M."/>
            <person name="Tonon T."/>
            <person name="Tregear J.W."/>
            <person name="Valentin K."/>
            <person name="von Dassow P."/>
            <person name="Yamagishi T."/>
            <person name="Van de Peer Y."/>
            <person name="Wincker P."/>
        </authorList>
    </citation>
    <scope>NUCLEOTIDE SEQUENCE [LARGE SCALE GENOMIC DNA]</scope>
    <source>
        <strain evidence="4">Ec32 / CCAP1310/4</strain>
    </source>
</reference>
<keyword evidence="4" id="KW-1185">Reference proteome</keyword>
<feature type="compositionally biased region" description="Low complexity" evidence="1">
    <location>
        <begin position="159"/>
        <end position="180"/>
    </location>
</feature>
<dbReference type="PANTHER" id="PTHR33973:SF4">
    <property type="entry name" value="OS07G0153300 PROTEIN"/>
    <property type="match status" value="1"/>
</dbReference>
<feature type="compositionally biased region" description="Low complexity" evidence="1">
    <location>
        <begin position="132"/>
        <end position="146"/>
    </location>
</feature>
<evidence type="ECO:0008006" key="5">
    <source>
        <dbReference type="Google" id="ProtNLM"/>
    </source>
</evidence>
<dbReference type="Pfam" id="PF07103">
    <property type="entry name" value="DUF1365"/>
    <property type="match status" value="2"/>
</dbReference>
<dbReference type="PANTHER" id="PTHR33973">
    <property type="entry name" value="OS07G0153300 PROTEIN"/>
    <property type="match status" value="1"/>
</dbReference>
<sequence length="441" mass="48069">MVESLRQYILKVAAGTAGALLLLSSLVAVALVSDAVARRRRRGRGEGEGRSAVYAGRVWHARFKPTAHHFSYPIFYCLVDLDELDIAFPWYIWPVGSARLPALSRFRSADHLKGRGAATPVFAAGGGGGGDESSSAAAGDPVDAAGDGVGRNEGGRGASGPSRARATAATSSPPLSSSLADRVRDIVEEATGARPTGRVQLLTHLAYLGYCFNPVSFYYCLDKTEREIETVVAEVSNTPWGEMHCYVLNPKTKGVQVIAKDKSNDNDNNTSKRGTKEITRYRFEKDFHVSPFMSMKHTYDWKFTAPDASPGSGLMAQTTLLESGSGKVFFDAKLVLRRQPCFSAAALCWHMTAYPLYTVWVQVLIHYQAFRLWWKQVPFFPHPEGAETAASRLVAVVMTPLFNAQEAWDRRKRRRQSGSTCGSDSDDGRGAACGCEKAKAA</sequence>
<dbReference type="EMBL" id="FN649733">
    <property type="protein sequence ID" value="CBN76849.1"/>
    <property type="molecule type" value="Genomic_DNA"/>
</dbReference>
<evidence type="ECO:0000256" key="1">
    <source>
        <dbReference type="SAM" id="MobiDB-lite"/>
    </source>
</evidence>
<dbReference type="InterPro" id="IPR010775">
    <property type="entry name" value="DUF1365"/>
</dbReference>
<protein>
    <recommendedName>
        <fullName evidence="5">DUF1365 domain-containing protein</fullName>
    </recommendedName>
</protein>
<feature type="transmembrane region" description="Helical" evidence="2">
    <location>
        <begin position="12"/>
        <end position="32"/>
    </location>
</feature>
<dbReference type="OMA" id="VWIHYEA"/>
<feature type="region of interest" description="Disordered" evidence="1">
    <location>
        <begin position="123"/>
        <end position="180"/>
    </location>
</feature>
<organism evidence="3 4">
    <name type="scientific">Ectocarpus siliculosus</name>
    <name type="common">Brown alga</name>
    <name type="synonym">Conferva siliculosa</name>
    <dbReference type="NCBI Taxonomy" id="2880"/>
    <lineage>
        <taxon>Eukaryota</taxon>
        <taxon>Sar</taxon>
        <taxon>Stramenopiles</taxon>
        <taxon>Ochrophyta</taxon>
        <taxon>PX clade</taxon>
        <taxon>Phaeophyceae</taxon>
        <taxon>Ectocarpales</taxon>
        <taxon>Ectocarpaceae</taxon>
        <taxon>Ectocarpus</taxon>
    </lineage>
</organism>
<dbReference type="STRING" id="2880.D8LIW5"/>
<feature type="region of interest" description="Disordered" evidence="1">
    <location>
        <begin position="408"/>
        <end position="441"/>
    </location>
</feature>
<evidence type="ECO:0000256" key="2">
    <source>
        <dbReference type="SAM" id="Phobius"/>
    </source>
</evidence>
<dbReference type="InParanoid" id="D8LIW5"/>
<feature type="compositionally biased region" description="Gly residues" evidence="1">
    <location>
        <begin position="147"/>
        <end position="158"/>
    </location>
</feature>
<gene>
    <name evidence="3" type="ORF">Esi_0023_0078</name>
</gene>
<keyword evidence="2" id="KW-0472">Membrane</keyword>
<evidence type="ECO:0000313" key="4">
    <source>
        <dbReference type="Proteomes" id="UP000002630"/>
    </source>
</evidence>
<dbReference type="OrthoDB" id="196462at2759"/>
<dbReference type="AlphaFoldDB" id="D8LIW5"/>
<dbReference type="Proteomes" id="UP000002630">
    <property type="component" value="Linkage Group LG08"/>
</dbReference>
<dbReference type="EMBL" id="FN648409">
    <property type="protein sequence ID" value="CBN76849.1"/>
    <property type="molecule type" value="Genomic_DNA"/>
</dbReference>
<name>D8LIW5_ECTSI</name>
<evidence type="ECO:0000313" key="3">
    <source>
        <dbReference type="EMBL" id="CBN76849.1"/>
    </source>
</evidence>
<accession>D8LIW5</accession>
<dbReference type="eggNOG" id="ENOG502QVK6">
    <property type="taxonomic scope" value="Eukaryota"/>
</dbReference>
<keyword evidence="2" id="KW-0812">Transmembrane</keyword>
<keyword evidence="2" id="KW-1133">Transmembrane helix</keyword>